<dbReference type="EMBL" id="OZ034813">
    <property type="protein sequence ID" value="CAL1357873.1"/>
    <property type="molecule type" value="Genomic_DNA"/>
</dbReference>
<keyword evidence="1" id="KW-0175">Coiled coil</keyword>
<reference evidence="2 3" key="1">
    <citation type="submission" date="2024-04" db="EMBL/GenBank/DDBJ databases">
        <authorList>
            <person name="Fracassetti M."/>
        </authorList>
    </citation>
    <scope>NUCLEOTIDE SEQUENCE [LARGE SCALE GENOMIC DNA]</scope>
</reference>
<proteinExistence type="predicted"/>
<dbReference type="PANTHER" id="PTHR34778:SF6">
    <property type="entry name" value="SHUGOSHIN C-TERMINAL DOMAIN-CONTAINING PROTEIN"/>
    <property type="match status" value="1"/>
</dbReference>
<gene>
    <name evidence="2" type="ORF">LTRI10_LOCUS5471</name>
</gene>
<evidence type="ECO:0000256" key="1">
    <source>
        <dbReference type="SAM" id="Coils"/>
    </source>
</evidence>
<dbReference type="AlphaFoldDB" id="A0AAV2CNB0"/>
<protein>
    <submittedName>
        <fullName evidence="2">Uncharacterized protein</fullName>
    </submittedName>
</protein>
<dbReference type="PANTHER" id="PTHR34778">
    <property type="entry name" value="OS02G0580700 PROTEIN"/>
    <property type="match status" value="1"/>
</dbReference>
<evidence type="ECO:0000313" key="3">
    <source>
        <dbReference type="Proteomes" id="UP001497516"/>
    </source>
</evidence>
<accession>A0AAV2CNB0</accession>
<dbReference type="Proteomes" id="UP001497516">
    <property type="component" value="Chromosome 1"/>
</dbReference>
<organism evidence="2 3">
    <name type="scientific">Linum trigynum</name>
    <dbReference type="NCBI Taxonomy" id="586398"/>
    <lineage>
        <taxon>Eukaryota</taxon>
        <taxon>Viridiplantae</taxon>
        <taxon>Streptophyta</taxon>
        <taxon>Embryophyta</taxon>
        <taxon>Tracheophyta</taxon>
        <taxon>Spermatophyta</taxon>
        <taxon>Magnoliopsida</taxon>
        <taxon>eudicotyledons</taxon>
        <taxon>Gunneridae</taxon>
        <taxon>Pentapetalae</taxon>
        <taxon>rosids</taxon>
        <taxon>fabids</taxon>
        <taxon>Malpighiales</taxon>
        <taxon>Linaceae</taxon>
        <taxon>Linum</taxon>
    </lineage>
</organism>
<sequence>MAAESEVEKMAAVKQAYAEMIYNLEKQSAVREMAAEMRAHRLQQDISATNKESLRLLVRFKRMIDTKATEAKMAFTRRQSKIDELEEQLEEAEGIIVDVRAELKWVRDKLDKVRNNRCHPSVEQNVEENFSKARPGISNTSPNSPLQLAINSGLDYIDNRASLNGQLVVPQIENVSSGSPESSLTKMGMDEFEISRSDQTIKMLDGSPGDLINRRGLIRNELVSTTNSQAAADCHVVRTAGIQRSFYPDDLKYNGIRRSRRRKARFGKSKAKCRSLQSKLILKPYQPPSIFSWKKTSSANGNAKPSSDFGVIDMKGSGELAEISKHNGGCFKNEKLMLSGEHSQVCQRSTLGQCRTFAFQLFGNAKSGDGRSKVTDTVINLKTLPRLDPGLTLIKGGVNHPSRSRSITLSTKVLQRGGGLQDDTNNSMELGYQSVSLGQGRECVS</sequence>
<evidence type="ECO:0000313" key="2">
    <source>
        <dbReference type="EMBL" id="CAL1357873.1"/>
    </source>
</evidence>
<name>A0AAV2CNB0_9ROSI</name>
<keyword evidence="3" id="KW-1185">Reference proteome</keyword>
<feature type="coiled-coil region" evidence="1">
    <location>
        <begin position="75"/>
        <end position="102"/>
    </location>
</feature>